<feature type="transmembrane region" description="Helical" evidence="1">
    <location>
        <begin position="299"/>
        <end position="318"/>
    </location>
</feature>
<keyword evidence="1" id="KW-1133">Transmembrane helix</keyword>
<gene>
    <name evidence="2" type="ORF">CVM73_21575</name>
</gene>
<feature type="transmembrane region" description="Helical" evidence="1">
    <location>
        <begin position="356"/>
        <end position="379"/>
    </location>
</feature>
<feature type="transmembrane region" description="Helical" evidence="1">
    <location>
        <begin position="487"/>
        <end position="508"/>
    </location>
</feature>
<evidence type="ECO:0000313" key="2">
    <source>
        <dbReference type="EMBL" id="PJG53231.1"/>
    </source>
</evidence>
<dbReference type="Proteomes" id="UP000231194">
    <property type="component" value="Unassembled WGS sequence"/>
</dbReference>
<feature type="transmembrane region" description="Helical" evidence="1">
    <location>
        <begin position="460"/>
        <end position="481"/>
    </location>
</feature>
<keyword evidence="1" id="KW-0812">Transmembrane</keyword>
<dbReference type="EMBL" id="PGVG01000018">
    <property type="protein sequence ID" value="PJG53231.1"/>
    <property type="molecule type" value="Genomic_DNA"/>
</dbReference>
<feature type="transmembrane region" description="Helical" evidence="1">
    <location>
        <begin position="211"/>
        <end position="243"/>
    </location>
</feature>
<proteinExistence type="predicted"/>
<feature type="transmembrane region" description="Helical" evidence="1">
    <location>
        <begin position="40"/>
        <end position="62"/>
    </location>
</feature>
<keyword evidence="1" id="KW-0472">Membrane</keyword>
<feature type="transmembrane region" description="Helical" evidence="1">
    <location>
        <begin position="553"/>
        <end position="574"/>
    </location>
</feature>
<feature type="transmembrane region" description="Helical" evidence="1">
    <location>
        <begin position="324"/>
        <end position="344"/>
    </location>
</feature>
<feature type="transmembrane region" description="Helical" evidence="1">
    <location>
        <begin position="181"/>
        <end position="199"/>
    </location>
</feature>
<accession>A0A2M8R5Z1</accession>
<dbReference type="AlphaFoldDB" id="A0A2M8R5Z1"/>
<comment type="caution">
    <text evidence="2">The sequence shown here is derived from an EMBL/GenBank/DDBJ whole genome shotgun (WGS) entry which is preliminary data.</text>
</comment>
<feature type="transmembrane region" description="Helical" evidence="1">
    <location>
        <begin position="99"/>
        <end position="117"/>
    </location>
</feature>
<dbReference type="RefSeq" id="WP_100233864.1">
    <property type="nucleotide sequence ID" value="NZ_PGVG01000018.1"/>
</dbReference>
<organism evidence="2 3">
    <name type="scientific">Bradyrhizobium forestalis</name>
    <dbReference type="NCBI Taxonomy" id="1419263"/>
    <lineage>
        <taxon>Bacteria</taxon>
        <taxon>Pseudomonadati</taxon>
        <taxon>Pseudomonadota</taxon>
        <taxon>Alphaproteobacteria</taxon>
        <taxon>Hyphomicrobiales</taxon>
        <taxon>Nitrobacteraceae</taxon>
        <taxon>Bradyrhizobium</taxon>
    </lineage>
</organism>
<feature type="transmembrane region" description="Helical" evidence="1">
    <location>
        <begin position="263"/>
        <end position="292"/>
    </location>
</feature>
<evidence type="ECO:0000256" key="1">
    <source>
        <dbReference type="SAM" id="Phobius"/>
    </source>
</evidence>
<protein>
    <submittedName>
        <fullName evidence="2">Uncharacterized protein</fullName>
    </submittedName>
</protein>
<dbReference type="OrthoDB" id="8170339at2"/>
<name>A0A2M8R5Z1_9BRAD</name>
<sequence>MWTTTFVLTFLFFLIQLGTGFSILAIAPTKLAAVCRLTKAQFIVLGFTVGASATGILLGGLSLFVSDIWLQFATMVVVSCFGLAWSWPNWGPGRDETRTAATWCILSLPIALLTWWWSFGAFSSFPFADIGADVHWMKTAQEYADGGVINPYAAQSYVDLRSAVAGALAGTLGLDLLRFSWTYRFLSILFFLLASYAFVQGVYPTSPRKWIAFFFAATSNAVFLMTNGSLAVASSVVFLGVLIGNARCDANGPSARSALLLTVSAGVTLLLAFAFNNNTLALALLMAGLFLLRIPSGTGSSGGVLFLGCIWPATLLLAHRGSYLFVPIVLASWLMYLAIARMISAWPSPSIAVLRLLSFVLPPIILGLVVCVAGMRFGYIPSMSANDTFSSITELILGRRIEGGEELFLGSGPLVATIELGRTIGPVFAICTTLGVAWWWMTRPALRASSGAIGRHGDGFVTLVWSWIAGCGLSLAVLSGFPFLYRISTIILSLFTITATEVFCQLLIDSGPFPRYRRALIATAVTLLATALVVLVYAFPWRTDLPFARYQAILRPVELAGIALLVTLALLTLIQSRRVYTYGLAGIVGLGVAVDKVGLSGINRSFSYGALPDHTAVVSHYNADELELARWLRENLRKGIILSDPYTLGIVRAITGAPAAYLFSNLDTVNETVAKRAKSVVRTILQPAEGDQRLAHTCSLIAPLVGAINSETFFQMRRADALGGIMRSVRDTPAPSQEVAQPPSDVAASGIPEIPPEEAKSTIQNILVTGENAWNLVAIITPRTVEWTHLAADQRLSYFPSAAPMEPAIIDALRAGPFPVLFANRQTVVVRIPCSR</sequence>
<feature type="transmembrane region" description="Helical" evidence="1">
    <location>
        <begin position="6"/>
        <end position="28"/>
    </location>
</feature>
<reference evidence="2 3" key="1">
    <citation type="submission" date="2017-11" db="EMBL/GenBank/DDBJ databases">
        <title>Bradyrhizobium forestalis sp. nov., an efficient nitrogen-fixing bacterium isolated from nodules of forest legume species in the Amazon.</title>
        <authorList>
            <person name="Costa E.M."/>
            <person name="Guimaraes A."/>
            <person name="Carvalho T.S."/>
            <person name="Rodrigues T.L."/>
            <person name="Ribeiro P.R.A."/>
            <person name="Lebbe L."/>
            <person name="Willems A."/>
            <person name="Moreira F.M.S."/>
        </authorList>
    </citation>
    <scope>NUCLEOTIDE SEQUENCE [LARGE SCALE GENOMIC DNA]</scope>
    <source>
        <strain evidence="2 3">INPA54B</strain>
    </source>
</reference>
<evidence type="ECO:0000313" key="3">
    <source>
        <dbReference type="Proteomes" id="UP000231194"/>
    </source>
</evidence>
<keyword evidence="3" id="KW-1185">Reference proteome</keyword>
<feature type="transmembrane region" description="Helical" evidence="1">
    <location>
        <begin position="520"/>
        <end position="541"/>
    </location>
</feature>
<feature type="transmembrane region" description="Helical" evidence="1">
    <location>
        <begin position="68"/>
        <end position="87"/>
    </location>
</feature>
<feature type="transmembrane region" description="Helical" evidence="1">
    <location>
        <begin position="423"/>
        <end position="440"/>
    </location>
</feature>